<comment type="caution">
    <text evidence="2">The sequence shown here is derived from an EMBL/GenBank/DDBJ whole genome shotgun (WGS) entry which is preliminary data.</text>
</comment>
<protein>
    <submittedName>
        <fullName evidence="2">Uncharacterized protein</fullName>
    </submittedName>
</protein>
<dbReference type="Proteomes" id="UP000290204">
    <property type="component" value="Unassembled WGS sequence"/>
</dbReference>
<dbReference type="EMBL" id="SDHW01000002">
    <property type="protein sequence ID" value="RXK60914.1"/>
    <property type="molecule type" value="Genomic_DNA"/>
</dbReference>
<proteinExistence type="predicted"/>
<feature type="transmembrane region" description="Helical" evidence="1">
    <location>
        <begin position="66"/>
        <end position="86"/>
    </location>
</feature>
<keyword evidence="3" id="KW-1185">Reference proteome</keyword>
<evidence type="ECO:0000256" key="1">
    <source>
        <dbReference type="SAM" id="Phobius"/>
    </source>
</evidence>
<feature type="transmembrane region" description="Helical" evidence="1">
    <location>
        <begin position="36"/>
        <end position="54"/>
    </location>
</feature>
<feature type="transmembrane region" description="Helical" evidence="1">
    <location>
        <begin position="12"/>
        <end position="30"/>
    </location>
</feature>
<keyword evidence="1" id="KW-0812">Transmembrane</keyword>
<reference evidence="2 3" key="1">
    <citation type="submission" date="2019-01" db="EMBL/GenBank/DDBJ databases">
        <title>Lacibacter sp. strain TTM-7.</title>
        <authorList>
            <person name="Chen W.-M."/>
        </authorList>
    </citation>
    <scope>NUCLEOTIDE SEQUENCE [LARGE SCALE GENOMIC DNA]</scope>
    <source>
        <strain evidence="2 3">TTM-7</strain>
    </source>
</reference>
<organism evidence="2 3">
    <name type="scientific">Lacibacter luteus</name>
    <dbReference type="NCBI Taxonomy" id="2508719"/>
    <lineage>
        <taxon>Bacteria</taxon>
        <taxon>Pseudomonadati</taxon>
        <taxon>Bacteroidota</taxon>
        <taxon>Chitinophagia</taxon>
        <taxon>Chitinophagales</taxon>
        <taxon>Chitinophagaceae</taxon>
        <taxon>Lacibacter</taxon>
    </lineage>
</organism>
<dbReference type="AlphaFoldDB" id="A0A4Q1CKK9"/>
<name>A0A4Q1CKK9_9BACT</name>
<evidence type="ECO:0000313" key="3">
    <source>
        <dbReference type="Proteomes" id="UP000290204"/>
    </source>
</evidence>
<sequence length="107" mass="12087">MKHQTLRIYFSVLLLCASLLLVVPLFMYEYGTDEQFLLVVEVLLFVFLSSANYTDRKEVLVGRRKTHFAIIILLSIVLSINGLLLISKVKNTSTSLNSSTESPATYN</sequence>
<gene>
    <name evidence="2" type="ORF">ESA94_10690</name>
</gene>
<accession>A0A4Q1CKK9</accession>
<evidence type="ECO:0000313" key="2">
    <source>
        <dbReference type="EMBL" id="RXK60914.1"/>
    </source>
</evidence>
<dbReference type="RefSeq" id="WP_129130875.1">
    <property type="nucleotide sequence ID" value="NZ_SDHW01000002.1"/>
</dbReference>
<keyword evidence="1" id="KW-0472">Membrane</keyword>
<keyword evidence="1" id="KW-1133">Transmembrane helix</keyword>